<proteinExistence type="inferred from homology"/>
<reference evidence="6 7" key="1">
    <citation type="journal article" date="2024" name="Nat. Commun.">
        <title>Phylogenomics reveals the evolutionary origins of lichenization in chlorophyte algae.</title>
        <authorList>
            <person name="Puginier C."/>
            <person name="Libourel C."/>
            <person name="Otte J."/>
            <person name="Skaloud P."/>
            <person name="Haon M."/>
            <person name="Grisel S."/>
            <person name="Petersen M."/>
            <person name="Berrin J.G."/>
            <person name="Delaux P.M."/>
            <person name="Dal Grande F."/>
            <person name="Keller J."/>
        </authorList>
    </citation>
    <scope>NUCLEOTIDE SEQUENCE [LARGE SCALE GENOMIC DNA]</scope>
    <source>
        <strain evidence="6 7">SAG 245.80</strain>
    </source>
</reference>
<dbReference type="AlphaFoldDB" id="A0AAW1S8I9"/>
<keyword evidence="2" id="KW-0560">Oxidoreductase</keyword>
<feature type="transmembrane region" description="Helical" evidence="5">
    <location>
        <begin position="486"/>
        <end position="509"/>
    </location>
</feature>
<dbReference type="PANTHER" id="PTHR43539">
    <property type="entry name" value="FLAVIN-BINDING MONOOXYGENASE-LIKE PROTEIN (AFU_ORTHOLOGUE AFUA_4G09220)"/>
    <property type="match status" value="1"/>
</dbReference>
<accession>A0AAW1S8I9</accession>
<keyword evidence="5" id="KW-0472">Membrane</keyword>
<dbReference type="EC" id="1.14.13.168" evidence="3"/>
<evidence type="ECO:0000256" key="4">
    <source>
        <dbReference type="ARBA" id="ARBA00047707"/>
    </source>
</evidence>
<dbReference type="Gene3D" id="3.50.50.60">
    <property type="entry name" value="FAD/NAD(P)-binding domain"/>
    <property type="match status" value="1"/>
</dbReference>
<dbReference type="InterPro" id="IPR050982">
    <property type="entry name" value="Auxin_biosynth/cation_transpt"/>
</dbReference>
<keyword evidence="5" id="KW-0812">Transmembrane</keyword>
<evidence type="ECO:0000256" key="5">
    <source>
        <dbReference type="SAM" id="Phobius"/>
    </source>
</evidence>
<organism evidence="6 7">
    <name type="scientific">Elliptochloris bilobata</name>
    <dbReference type="NCBI Taxonomy" id="381761"/>
    <lineage>
        <taxon>Eukaryota</taxon>
        <taxon>Viridiplantae</taxon>
        <taxon>Chlorophyta</taxon>
        <taxon>core chlorophytes</taxon>
        <taxon>Trebouxiophyceae</taxon>
        <taxon>Trebouxiophyceae incertae sedis</taxon>
        <taxon>Elliptochloris clade</taxon>
        <taxon>Elliptochloris</taxon>
    </lineage>
</organism>
<dbReference type="PANTHER" id="PTHR43539:SF78">
    <property type="entry name" value="FLAVIN-CONTAINING MONOOXYGENASE"/>
    <property type="match status" value="1"/>
</dbReference>
<evidence type="ECO:0000313" key="6">
    <source>
        <dbReference type="EMBL" id="KAK9842322.1"/>
    </source>
</evidence>
<keyword evidence="5" id="KW-1133">Transmembrane helix</keyword>
<evidence type="ECO:0000313" key="7">
    <source>
        <dbReference type="Proteomes" id="UP001445335"/>
    </source>
</evidence>
<comment type="catalytic activity">
    <reaction evidence="4">
        <text>indole-3-pyruvate + NADPH + O2 + H(+) = (indol-3-yl)acetate + CO2 + NADP(+) + H2O</text>
        <dbReference type="Rhea" id="RHEA:34331"/>
        <dbReference type="ChEBI" id="CHEBI:15377"/>
        <dbReference type="ChEBI" id="CHEBI:15378"/>
        <dbReference type="ChEBI" id="CHEBI:15379"/>
        <dbReference type="ChEBI" id="CHEBI:16526"/>
        <dbReference type="ChEBI" id="CHEBI:17640"/>
        <dbReference type="ChEBI" id="CHEBI:30854"/>
        <dbReference type="ChEBI" id="CHEBI:57783"/>
        <dbReference type="ChEBI" id="CHEBI:58349"/>
        <dbReference type="EC" id="1.14.13.168"/>
    </reaction>
</comment>
<dbReference type="Proteomes" id="UP001445335">
    <property type="component" value="Unassembled WGS sequence"/>
</dbReference>
<evidence type="ECO:0000256" key="1">
    <source>
        <dbReference type="ARBA" id="ARBA00009183"/>
    </source>
</evidence>
<dbReference type="GO" id="GO:0103075">
    <property type="term" value="F:indole-3-pyruvate monooxygenase activity"/>
    <property type="evidence" value="ECO:0007669"/>
    <property type="project" value="UniProtKB-EC"/>
</dbReference>
<dbReference type="EMBL" id="JALJOU010000008">
    <property type="protein sequence ID" value="KAK9842322.1"/>
    <property type="molecule type" value="Genomic_DNA"/>
</dbReference>
<protein>
    <recommendedName>
        <fullName evidence="3">indole-3-pyruvate monooxygenase</fullName>
        <ecNumber evidence="3">1.14.13.168</ecNumber>
    </recommendedName>
</protein>
<dbReference type="SUPFAM" id="SSF51905">
    <property type="entry name" value="FAD/NAD(P)-binding domain"/>
    <property type="match status" value="1"/>
</dbReference>
<dbReference type="GO" id="GO:0050660">
    <property type="term" value="F:flavin adenine dinucleotide binding"/>
    <property type="evidence" value="ECO:0007669"/>
    <property type="project" value="TreeGrafter"/>
</dbReference>
<evidence type="ECO:0000256" key="3">
    <source>
        <dbReference type="ARBA" id="ARBA00039148"/>
    </source>
</evidence>
<name>A0AAW1S8I9_9CHLO</name>
<evidence type="ECO:0000256" key="2">
    <source>
        <dbReference type="ARBA" id="ARBA00023002"/>
    </source>
</evidence>
<comment type="caution">
    <text evidence="6">The sequence shown here is derived from an EMBL/GenBank/DDBJ whole genome shotgun (WGS) entry which is preliminary data.</text>
</comment>
<gene>
    <name evidence="6" type="ORF">WJX81_006568</name>
</gene>
<sequence>MAQQGGTTPESIWQDDTEIAIIGGGVCGVICAGRCSEKSIPYTIIERQGCYGGCPEIMYRWHRGYPLGPALSKVKGTRVLERLREFAADCGMLRHTLLSTEVVTMQEAPSGDGYVLQDVYTGRASRLRDKVAKDAPSILTDLKTSGDGCRYVLALRDVHSGRASRLHAKFVMVTHGILAGQYTLQERGLDMGKRFTGTVSFAGRADGRDCAVSHADLTGKARRAWDVVILGSGAFACEAMEEAVANNAKSVTLVARHRRRWLLPFSRELSMGGIAQAPLLPWAWKMALMRAWLAHGFFAPAGLEHMMPRGDASQMDYAGTLCLHDDCALLLSNDAFFQLAKAGRVEHVVDAVAEFEERHLHLASGRRLPADVVVAAFGLHYQANPGFLTGLGIGFKDLHSFAFLGGSGRIGTAQDGIFAYEVRAALEHTPIPQTSYDSLGGGGHRSAWSTWFEVAHPLAAFNRAMEWRERCYIRIMSVGRGPLGRAWLYAAIQAQALGLWLALLGLGCWERWRTPRPL</sequence>
<comment type="similarity">
    <text evidence="1">Belongs to the FMO family.</text>
</comment>
<dbReference type="InterPro" id="IPR036188">
    <property type="entry name" value="FAD/NAD-bd_sf"/>
</dbReference>
<keyword evidence="7" id="KW-1185">Reference proteome</keyword>